<dbReference type="Proteomes" id="UP001058660">
    <property type="component" value="Segment"/>
</dbReference>
<evidence type="ECO:0000313" key="2">
    <source>
        <dbReference type="Proteomes" id="UP001058660"/>
    </source>
</evidence>
<name>A0A9E7QAN0_9CAUD</name>
<organism evidence="1 2">
    <name type="scientific">Microbacterium phage Cen1621</name>
    <dbReference type="NCBI Taxonomy" id="2965191"/>
    <lineage>
        <taxon>Viruses</taxon>
        <taxon>Duplodnaviria</taxon>
        <taxon>Heunggongvirae</taxon>
        <taxon>Uroviricota</taxon>
        <taxon>Caudoviricetes</taxon>
        <taxon>Casidaviridae</taxon>
        <taxon>Cenunavirus</taxon>
        <taxon>Cenunavirus Cen1621</taxon>
    </lineage>
</organism>
<sequence>MSSTLIVYPYTPVLARDHLRQHLPLFEAGEGATVSTKPLPGADEARPLPYVQVSSDGGQRAANLAARDELRILVWHTDEGLAAELANLVEAVILAGPWPSGIRSITPRARPASPIPDPDTGDPMVVLGVTVAPAPRNL</sequence>
<reference evidence="1" key="1">
    <citation type="submission" date="2022-07" db="EMBL/GenBank/DDBJ databases">
        <authorList>
            <person name="Torres-Arroyo K.M."/>
            <person name="Cardona-Perez A.V."/>
            <person name="Cruz-Vazquez C.O."/>
            <person name="Davila-Rivera B.E."/>
            <person name="Flores-Rivera E.M."/>
            <person name="Morales-Rodriguez J."/>
            <person name="Ramirez-Renta G.M."/>
            <person name="Ramos-Rodriguez C.M."/>
            <person name="Rodriguez-Rivera J.M."/>
            <person name="Toledo-Marrero N."/>
            <person name="Velazquez-Nunez L.D."/>
            <person name="Velez-Alicea A.S."/>
            <person name="Vazquez E."/>
            <person name="Balish M.F."/>
            <person name="Garlena R.A."/>
            <person name="Russell D.A."/>
            <person name="Jacobs-Sera D."/>
            <person name="Hatfull G.F."/>
        </authorList>
    </citation>
    <scope>NUCLEOTIDE SEQUENCE</scope>
</reference>
<protein>
    <submittedName>
        <fullName evidence="1">Tail terminator</fullName>
    </submittedName>
</protein>
<evidence type="ECO:0000313" key="1">
    <source>
        <dbReference type="EMBL" id="UVK59029.1"/>
    </source>
</evidence>
<gene>
    <name evidence="1" type="primary">10</name>
    <name evidence="1" type="ORF">SEA_CEN1621_10</name>
</gene>
<dbReference type="EMBL" id="ON970568">
    <property type="protein sequence ID" value="UVK59029.1"/>
    <property type="molecule type" value="Genomic_DNA"/>
</dbReference>
<accession>A0A9E7QAN0</accession>
<keyword evidence="2" id="KW-1185">Reference proteome</keyword>
<proteinExistence type="predicted"/>